<comment type="caution">
    <text evidence="1">The sequence shown here is derived from an EMBL/GenBank/DDBJ whole genome shotgun (WGS) entry which is preliminary data.</text>
</comment>
<protein>
    <submittedName>
        <fullName evidence="1">Uncharacterized protein</fullName>
    </submittedName>
</protein>
<evidence type="ECO:0000313" key="1">
    <source>
        <dbReference type="EMBL" id="CAI2382383.1"/>
    </source>
</evidence>
<organism evidence="1 2">
    <name type="scientific">Euplotes crassus</name>
    <dbReference type="NCBI Taxonomy" id="5936"/>
    <lineage>
        <taxon>Eukaryota</taxon>
        <taxon>Sar</taxon>
        <taxon>Alveolata</taxon>
        <taxon>Ciliophora</taxon>
        <taxon>Intramacronucleata</taxon>
        <taxon>Spirotrichea</taxon>
        <taxon>Hypotrichia</taxon>
        <taxon>Euplotida</taxon>
        <taxon>Euplotidae</taxon>
        <taxon>Moneuplotes</taxon>
    </lineage>
</organism>
<evidence type="ECO:0000313" key="2">
    <source>
        <dbReference type="Proteomes" id="UP001295684"/>
    </source>
</evidence>
<dbReference type="EMBL" id="CAMPGE010024555">
    <property type="protein sequence ID" value="CAI2382383.1"/>
    <property type="molecule type" value="Genomic_DNA"/>
</dbReference>
<accession>A0AAD1Y0J9</accession>
<keyword evidence="2" id="KW-1185">Reference proteome</keyword>
<proteinExistence type="predicted"/>
<sequence length="49" mass="5562">MLIQALRYHNLICELLGTQILPCVITPLNESEVLNLILIRNMVDILETA</sequence>
<gene>
    <name evidence="1" type="ORF">ECRASSUSDP1_LOCUS23856</name>
</gene>
<reference evidence="1" key="1">
    <citation type="submission" date="2023-07" db="EMBL/GenBank/DDBJ databases">
        <authorList>
            <consortium name="AG Swart"/>
            <person name="Singh M."/>
            <person name="Singh A."/>
            <person name="Seah K."/>
            <person name="Emmerich C."/>
        </authorList>
    </citation>
    <scope>NUCLEOTIDE SEQUENCE</scope>
    <source>
        <strain evidence="1">DP1</strain>
    </source>
</reference>
<dbReference type="AlphaFoldDB" id="A0AAD1Y0J9"/>
<name>A0AAD1Y0J9_EUPCR</name>
<dbReference type="Proteomes" id="UP001295684">
    <property type="component" value="Unassembled WGS sequence"/>
</dbReference>